<dbReference type="RefSeq" id="WP_251915995.1">
    <property type="nucleotide sequence ID" value="NZ_JAMRXG010000013.1"/>
</dbReference>
<dbReference type="Pfam" id="PF07978">
    <property type="entry name" value="NIPSNAP"/>
    <property type="match status" value="1"/>
</dbReference>
<dbReference type="Proteomes" id="UP001139157">
    <property type="component" value="Unassembled WGS sequence"/>
</dbReference>
<gene>
    <name evidence="2" type="ORF">NDR86_27165</name>
</gene>
<dbReference type="InterPro" id="IPR012577">
    <property type="entry name" value="NIPSNAP"/>
</dbReference>
<sequence length="242" mass="27717">MTETLWPLLELRQYTLRPGKRDALIDLFDREFVETQESVGMRIVGQFRDEDDPDRFVWVRAFADMDSRRAALTAFYVEGQTWRTHAPAARATMLDTSNALLLHPVLATDDLGAQFVRPGPEATELPESRMLITIHYPNIPTAEFAEFFEDHVSPVLIDNGAEPLACYESHRAHNDFPALPIRDDEVFVWFSRFDTAEDLDDHLKCLATSHNWTCRLEPELSKRLAAPSDRLRLAPTARSLLH</sequence>
<evidence type="ECO:0000313" key="2">
    <source>
        <dbReference type="EMBL" id="MCM6777174.1"/>
    </source>
</evidence>
<evidence type="ECO:0000259" key="1">
    <source>
        <dbReference type="Pfam" id="PF07978"/>
    </source>
</evidence>
<organism evidence="2 3">
    <name type="scientific">Nocardia pulmonis</name>
    <dbReference type="NCBI Taxonomy" id="2951408"/>
    <lineage>
        <taxon>Bacteria</taxon>
        <taxon>Bacillati</taxon>
        <taxon>Actinomycetota</taxon>
        <taxon>Actinomycetes</taxon>
        <taxon>Mycobacteriales</taxon>
        <taxon>Nocardiaceae</taxon>
        <taxon>Nocardia</taxon>
    </lineage>
</organism>
<accession>A0A9X2IZY7</accession>
<dbReference type="SUPFAM" id="SSF54909">
    <property type="entry name" value="Dimeric alpha+beta barrel"/>
    <property type="match status" value="1"/>
</dbReference>
<evidence type="ECO:0000313" key="3">
    <source>
        <dbReference type="Proteomes" id="UP001139157"/>
    </source>
</evidence>
<comment type="caution">
    <text evidence="2">The sequence shown here is derived from an EMBL/GenBank/DDBJ whole genome shotgun (WGS) entry which is preliminary data.</text>
</comment>
<protein>
    <submittedName>
        <fullName evidence="2">NIPSNAP family protein</fullName>
    </submittedName>
</protein>
<dbReference type="InterPro" id="IPR011008">
    <property type="entry name" value="Dimeric_a/b-barrel"/>
</dbReference>
<dbReference type="AlphaFoldDB" id="A0A9X2IZY7"/>
<keyword evidence="3" id="KW-1185">Reference proteome</keyword>
<dbReference type="Gene3D" id="3.30.70.100">
    <property type="match status" value="1"/>
</dbReference>
<proteinExistence type="predicted"/>
<reference evidence="2" key="1">
    <citation type="submission" date="2022-06" db="EMBL/GenBank/DDBJ databases">
        <title>Novel species in genus nocardia.</title>
        <authorList>
            <person name="Li F."/>
        </authorList>
    </citation>
    <scope>NUCLEOTIDE SEQUENCE</scope>
    <source>
        <strain evidence="2">CDC141</strain>
    </source>
</reference>
<name>A0A9X2IZY7_9NOCA</name>
<dbReference type="EMBL" id="JAMRXG010000013">
    <property type="protein sequence ID" value="MCM6777174.1"/>
    <property type="molecule type" value="Genomic_DNA"/>
</dbReference>
<feature type="domain" description="NIPSNAP" evidence="1">
    <location>
        <begin position="10"/>
        <end position="99"/>
    </location>
</feature>